<gene>
    <name evidence="1" type="ordered locus">pE33L80006</name>
</gene>
<reference evidence="2" key="1">
    <citation type="journal article" date="2006" name="J. Bacteriol.">
        <title>Pathogenomic sequence analysis of Bacillus cereus and Bacillus thuringiensis isolates closely related to Bacillus anthracis.</title>
        <authorList>
            <person name="Han C.S."/>
            <person name="Xie G."/>
            <person name="Challacombe J.F."/>
            <person name="Altherr M.R."/>
            <person name="Bhotika S.S."/>
            <person name="Brown N."/>
            <person name="Bruce D."/>
            <person name="Campbell C.S."/>
            <person name="Campbell M.L."/>
            <person name="Chen J."/>
            <person name="Chertkov O."/>
            <person name="Cleland C."/>
            <person name="Dimitrijevic M."/>
            <person name="Doggett N.A."/>
            <person name="Fawcett J.J."/>
            <person name="Glavina T."/>
            <person name="Goodwin L.A."/>
            <person name="Green L.D."/>
            <person name="Hill K.K."/>
            <person name="Hitchcock P."/>
            <person name="Jackson P.J."/>
            <person name="Keim P."/>
            <person name="Kewalramani A.R."/>
            <person name="Longmire J."/>
            <person name="Lucas S."/>
            <person name="Malfatti S."/>
            <person name="McMurry K."/>
            <person name="Meincke L.J."/>
            <person name="Misra M."/>
            <person name="Moseman B.L."/>
            <person name="Mundt M."/>
            <person name="Munk A.C."/>
            <person name="Okinaka R.T."/>
            <person name="Parson-Quintana B."/>
            <person name="Reilly L.P."/>
            <person name="Richardson P."/>
            <person name="Robinson D.L."/>
            <person name="Rubin E."/>
            <person name="Saunders E."/>
            <person name="Tapia R."/>
            <person name="Tesmer J.G."/>
            <person name="Thayer N."/>
            <person name="Thompson L.S."/>
            <person name="Tice H."/>
            <person name="Ticknor L.O."/>
            <person name="Wills P.L."/>
            <person name="Brettin T.S."/>
            <person name="Gilna P."/>
        </authorList>
    </citation>
    <scope>NUCLEOTIDE SEQUENCE [LARGE SCALE GENOMIC DNA]</scope>
    <source>
        <strain evidence="2">ZK / E33L</strain>
        <plasmid evidence="2">pE33L8</plasmid>
    </source>
</reference>
<evidence type="ECO:0000313" key="1">
    <source>
        <dbReference type="EMBL" id="AAY60666.1"/>
    </source>
</evidence>
<accession>Q4V0U0</accession>
<dbReference type="KEGG" id="bcz:pE33L80006"/>
<sequence>MCNYDDNYGDNRKSRSKFNSPICRFLRNLRAGDDVDTLIIGGQTFDVDAFVSFDNRTGTATFVQNNGAVFVVGCDQLDAVIIDQ</sequence>
<protein>
    <submittedName>
        <fullName evidence="1">Uncharacterized protein</fullName>
    </submittedName>
</protein>
<keyword evidence="1" id="KW-0614">Plasmid</keyword>
<organism evidence="1 2">
    <name type="scientific">Bacillus cereus (strain ZK / E33L)</name>
    <dbReference type="NCBI Taxonomy" id="288681"/>
    <lineage>
        <taxon>Bacteria</taxon>
        <taxon>Bacillati</taxon>
        <taxon>Bacillota</taxon>
        <taxon>Bacilli</taxon>
        <taxon>Bacillales</taxon>
        <taxon>Bacillaceae</taxon>
        <taxon>Bacillus</taxon>
        <taxon>Bacillus cereus group</taxon>
    </lineage>
</organism>
<evidence type="ECO:0000313" key="2">
    <source>
        <dbReference type="Proteomes" id="UP000002612"/>
    </source>
</evidence>
<geneLocation type="plasmid" evidence="1 2">
    <name>pE33L8</name>
</geneLocation>
<name>Q4V0U0_BACCZ</name>
<dbReference type="Proteomes" id="UP000002612">
    <property type="component" value="Plasmid pE33L8"/>
</dbReference>
<proteinExistence type="predicted"/>
<dbReference type="RefSeq" id="WP_000336244.1">
    <property type="nucleotide sequence ID" value="NC_007106.1"/>
</dbReference>
<dbReference type="PATRIC" id="fig|288681.22.peg.6094"/>
<dbReference type="AlphaFoldDB" id="Q4V0U0"/>
<dbReference type="EMBL" id="CP000043">
    <property type="protein sequence ID" value="AAY60666.1"/>
    <property type="molecule type" value="Genomic_DNA"/>
</dbReference>